<gene>
    <name evidence="1" type="ORF">PISMIDRAFT_472531</name>
</gene>
<accession>A0A0C9ZAT2</accession>
<dbReference type="Proteomes" id="UP000054018">
    <property type="component" value="Unassembled WGS sequence"/>
</dbReference>
<organism evidence="1 2">
    <name type="scientific">Pisolithus microcarpus 441</name>
    <dbReference type="NCBI Taxonomy" id="765257"/>
    <lineage>
        <taxon>Eukaryota</taxon>
        <taxon>Fungi</taxon>
        <taxon>Dikarya</taxon>
        <taxon>Basidiomycota</taxon>
        <taxon>Agaricomycotina</taxon>
        <taxon>Agaricomycetes</taxon>
        <taxon>Agaricomycetidae</taxon>
        <taxon>Boletales</taxon>
        <taxon>Sclerodermatineae</taxon>
        <taxon>Pisolithaceae</taxon>
        <taxon>Pisolithus</taxon>
    </lineage>
</organism>
<sequence>MQAFLPRLWLQWMESRLEVFTLSIRSLTYSSRTALVGGVCGFKGVSRCTHLCTPWTWFYDSSFLLSEGDYATGPGFPYMLGI</sequence>
<dbReference type="HOGENOM" id="CLU_2559176_0_0_1"/>
<protein>
    <submittedName>
        <fullName evidence="1">Uncharacterized protein</fullName>
    </submittedName>
</protein>
<name>A0A0C9ZAT2_9AGAM</name>
<evidence type="ECO:0000313" key="2">
    <source>
        <dbReference type="Proteomes" id="UP000054018"/>
    </source>
</evidence>
<reference evidence="2" key="2">
    <citation type="submission" date="2015-01" db="EMBL/GenBank/DDBJ databases">
        <title>Evolutionary Origins and Diversification of the Mycorrhizal Mutualists.</title>
        <authorList>
            <consortium name="DOE Joint Genome Institute"/>
            <consortium name="Mycorrhizal Genomics Consortium"/>
            <person name="Kohler A."/>
            <person name="Kuo A."/>
            <person name="Nagy L.G."/>
            <person name="Floudas D."/>
            <person name="Copeland A."/>
            <person name="Barry K.W."/>
            <person name="Cichocki N."/>
            <person name="Veneault-Fourrey C."/>
            <person name="LaButti K."/>
            <person name="Lindquist E.A."/>
            <person name="Lipzen A."/>
            <person name="Lundell T."/>
            <person name="Morin E."/>
            <person name="Murat C."/>
            <person name="Riley R."/>
            <person name="Ohm R."/>
            <person name="Sun H."/>
            <person name="Tunlid A."/>
            <person name="Henrissat B."/>
            <person name="Grigoriev I.V."/>
            <person name="Hibbett D.S."/>
            <person name="Martin F."/>
        </authorList>
    </citation>
    <scope>NUCLEOTIDE SEQUENCE [LARGE SCALE GENOMIC DNA]</scope>
    <source>
        <strain evidence="2">441</strain>
    </source>
</reference>
<dbReference type="AlphaFoldDB" id="A0A0C9ZAT2"/>
<dbReference type="EMBL" id="KN833731">
    <property type="protein sequence ID" value="KIK23039.1"/>
    <property type="molecule type" value="Genomic_DNA"/>
</dbReference>
<reference evidence="1 2" key="1">
    <citation type="submission" date="2014-04" db="EMBL/GenBank/DDBJ databases">
        <authorList>
            <consortium name="DOE Joint Genome Institute"/>
            <person name="Kuo A."/>
            <person name="Kohler A."/>
            <person name="Costa M.D."/>
            <person name="Nagy L.G."/>
            <person name="Floudas D."/>
            <person name="Copeland A."/>
            <person name="Barry K.W."/>
            <person name="Cichocki N."/>
            <person name="Veneault-Fourrey C."/>
            <person name="LaButti K."/>
            <person name="Lindquist E.A."/>
            <person name="Lipzen A."/>
            <person name="Lundell T."/>
            <person name="Morin E."/>
            <person name="Murat C."/>
            <person name="Sun H."/>
            <person name="Tunlid A."/>
            <person name="Henrissat B."/>
            <person name="Grigoriev I.V."/>
            <person name="Hibbett D.S."/>
            <person name="Martin F."/>
            <person name="Nordberg H.P."/>
            <person name="Cantor M.N."/>
            <person name="Hua S.X."/>
        </authorList>
    </citation>
    <scope>NUCLEOTIDE SEQUENCE [LARGE SCALE GENOMIC DNA]</scope>
    <source>
        <strain evidence="1 2">441</strain>
    </source>
</reference>
<evidence type="ECO:0000313" key="1">
    <source>
        <dbReference type="EMBL" id="KIK23039.1"/>
    </source>
</evidence>
<proteinExistence type="predicted"/>
<keyword evidence="2" id="KW-1185">Reference proteome</keyword>